<organism evidence="2">
    <name type="scientific">Caldiarchaeum subterraneum</name>
    <dbReference type="NCBI Taxonomy" id="311458"/>
    <lineage>
        <taxon>Archaea</taxon>
        <taxon>Nitrososphaerota</taxon>
        <taxon>Candidatus Caldarchaeales</taxon>
        <taxon>Candidatus Caldarchaeaceae</taxon>
        <taxon>Candidatus Caldarchaeum</taxon>
    </lineage>
</organism>
<feature type="domain" description="MobA-like NTP transferase" evidence="1">
    <location>
        <begin position="16"/>
        <end position="126"/>
    </location>
</feature>
<protein>
    <recommendedName>
        <fullName evidence="1">MobA-like NTP transferase domain-containing protein</fullName>
    </recommendedName>
</protein>
<dbReference type="Pfam" id="PF12804">
    <property type="entry name" value="NTP_transf_3"/>
    <property type="match status" value="1"/>
</dbReference>
<sequence>MEYTAAVFANTGGLGRRGLLKINDKPMIEYVLDSVPDDAKDIMILSHQKSLEEYRAIAEGYDAEVEEAVDESFDVRFQLEHVFEKVNTDGVLALPCDTPLINRDVTGFLRSLITRFSAGIPRLSFDKPEFIPASYRVEPFLKAMKTYPDLRMAELVKHVNNVLYISAQSFRVFDDKLRFLMRVQNAADARKVSQILQALE</sequence>
<evidence type="ECO:0000313" key="2">
    <source>
        <dbReference type="EMBL" id="HHK67615.1"/>
    </source>
</evidence>
<accession>A0A7C5QM54</accession>
<reference evidence="2" key="1">
    <citation type="journal article" date="2020" name="mSystems">
        <title>Genome- and Community-Level Interaction Insights into Carbon Utilization and Element Cycling Functions of Hydrothermarchaeota in Hydrothermal Sediment.</title>
        <authorList>
            <person name="Zhou Z."/>
            <person name="Liu Y."/>
            <person name="Xu W."/>
            <person name="Pan J."/>
            <person name="Luo Z.H."/>
            <person name="Li M."/>
        </authorList>
    </citation>
    <scope>NUCLEOTIDE SEQUENCE [LARGE SCALE GENOMIC DNA]</scope>
    <source>
        <strain evidence="2">SpSt-1056</strain>
    </source>
</reference>
<name>A0A7C5QM54_CALS0</name>
<dbReference type="InterPro" id="IPR029044">
    <property type="entry name" value="Nucleotide-diphossugar_trans"/>
</dbReference>
<dbReference type="InterPro" id="IPR025877">
    <property type="entry name" value="MobA-like_NTP_Trfase"/>
</dbReference>
<dbReference type="GO" id="GO:0016779">
    <property type="term" value="F:nucleotidyltransferase activity"/>
    <property type="evidence" value="ECO:0007669"/>
    <property type="project" value="UniProtKB-ARBA"/>
</dbReference>
<gene>
    <name evidence="2" type="ORF">ENM11_00465</name>
</gene>
<dbReference type="Gene3D" id="3.90.550.10">
    <property type="entry name" value="Spore Coat Polysaccharide Biosynthesis Protein SpsA, Chain A"/>
    <property type="match status" value="1"/>
</dbReference>
<evidence type="ECO:0000259" key="1">
    <source>
        <dbReference type="Pfam" id="PF12804"/>
    </source>
</evidence>
<comment type="caution">
    <text evidence="2">The sequence shown here is derived from an EMBL/GenBank/DDBJ whole genome shotgun (WGS) entry which is preliminary data.</text>
</comment>
<proteinExistence type="predicted"/>
<dbReference type="SUPFAM" id="SSF53448">
    <property type="entry name" value="Nucleotide-diphospho-sugar transferases"/>
    <property type="match status" value="1"/>
</dbReference>
<dbReference type="EMBL" id="DRWN01000007">
    <property type="protein sequence ID" value="HHK67615.1"/>
    <property type="molecule type" value="Genomic_DNA"/>
</dbReference>
<dbReference type="AlphaFoldDB" id="A0A7C5QM54"/>